<evidence type="ECO:0000313" key="7">
    <source>
        <dbReference type="Proteomes" id="UP000772434"/>
    </source>
</evidence>
<sequence>MELTAKQQQNLSLRNTCDYCDRHLRAVHVGGVCARCLPADINLRTCSACTMMRYCSEECQDNDWPKHRQICSSSRRQNEVRRLYGPHIEARHEAFKRFSKKYRSGISFPAAWGMGIGTDSDVSQTHILLIYVDVEEHIDNNTNPEFRYLLREARITTESDIISLFQSCFTRPIQFELAQVNCVRIWLVDDGLPSLPDVAHFVVECLEMEVIRSRVYSTAQCDWLELIRRYFADGKVTNNGFKRMGKTSLWQE</sequence>
<gene>
    <name evidence="6" type="ORF">BDP27DRAFT_1316810</name>
</gene>
<feature type="domain" description="MYND-type" evidence="5">
    <location>
        <begin position="33"/>
        <end position="71"/>
    </location>
</feature>
<evidence type="ECO:0000256" key="2">
    <source>
        <dbReference type="ARBA" id="ARBA00022771"/>
    </source>
</evidence>
<dbReference type="AlphaFoldDB" id="A0A9P5Q550"/>
<evidence type="ECO:0000313" key="6">
    <source>
        <dbReference type="EMBL" id="KAF9074767.1"/>
    </source>
</evidence>
<protein>
    <recommendedName>
        <fullName evidence="5">MYND-type domain-containing protein</fullName>
    </recommendedName>
</protein>
<organism evidence="6 7">
    <name type="scientific">Rhodocollybia butyracea</name>
    <dbReference type="NCBI Taxonomy" id="206335"/>
    <lineage>
        <taxon>Eukaryota</taxon>
        <taxon>Fungi</taxon>
        <taxon>Dikarya</taxon>
        <taxon>Basidiomycota</taxon>
        <taxon>Agaricomycotina</taxon>
        <taxon>Agaricomycetes</taxon>
        <taxon>Agaricomycetidae</taxon>
        <taxon>Agaricales</taxon>
        <taxon>Marasmiineae</taxon>
        <taxon>Omphalotaceae</taxon>
        <taxon>Rhodocollybia</taxon>
    </lineage>
</organism>
<dbReference type="Gene3D" id="6.10.140.2220">
    <property type="match status" value="1"/>
</dbReference>
<dbReference type="Proteomes" id="UP000772434">
    <property type="component" value="Unassembled WGS sequence"/>
</dbReference>
<dbReference type="Pfam" id="PF01753">
    <property type="entry name" value="zf-MYND"/>
    <property type="match status" value="1"/>
</dbReference>
<evidence type="ECO:0000259" key="5">
    <source>
        <dbReference type="PROSITE" id="PS50865"/>
    </source>
</evidence>
<reference evidence="6" key="1">
    <citation type="submission" date="2020-11" db="EMBL/GenBank/DDBJ databases">
        <authorList>
            <consortium name="DOE Joint Genome Institute"/>
            <person name="Ahrendt S."/>
            <person name="Riley R."/>
            <person name="Andreopoulos W."/>
            <person name="Labutti K."/>
            <person name="Pangilinan J."/>
            <person name="Ruiz-Duenas F.J."/>
            <person name="Barrasa J.M."/>
            <person name="Sanchez-Garcia M."/>
            <person name="Camarero S."/>
            <person name="Miyauchi S."/>
            <person name="Serrano A."/>
            <person name="Linde D."/>
            <person name="Babiker R."/>
            <person name="Drula E."/>
            <person name="Ayuso-Fernandez I."/>
            <person name="Pacheco R."/>
            <person name="Padilla G."/>
            <person name="Ferreira P."/>
            <person name="Barriuso J."/>
            <person name="Kellner H."/>
            <person name="Castanera R."/>
            <person name="Alfaro M."/>
            <person name="Ramirez L."/>
            <person name="Pisabarro A.G."/>
            <person name="Kuo A."/>
            <person name="Tritt A."/>
            <person name="Lipzen A."/>
            <person name="He G."/>
            <person name="Yan M."/>
            <person name="Ng V."/>
            <person name="Cullen D."/>
            <person name="Martin F."/>
            <person name="Rosso M.-N."/>
            <person name="Henrissat B."/>
            <person name="Hibbett D."/>
            <person name="Martinez A.T."/>
            <person name="Grigoriev I.V."/>
        </authorList>
    </citation>
    <scope>NUCLEOTIDE SEQUENCE</scope>
    <source>
        <strain evidence="6">AH 40177</strain>
    </source>
</reference>
<dbReference type="GO" id="GO:0008270">
    <property type="term" value="F:zinc ion binding"/>
    <property type="evidence" value="ECO:0007669"/>
    <property type="project" value="UniProtKB-KW"/>
</dbReference>
<dbReference type="SUPFAM" id="SSF144232">
    <property type="entry name" value="HIT/MYND zinc finger-like"/>
    <property type="match status" value="1"/>
</dbReference>
<proteinExistence type="predicted"/>
<evidence type="ECO:0000256" key="1">
    <source>
        <dbReference type="ARBA" id="ARBA00022723"/>
    </source>
</evidence>
<keyword evidence="7" id="KW-1185">Reference proteome</keyword>
<dbReference type="EMBL" id="JADNRY010000012">
    <property type="protein sequence ID" value="KAF9074767.1"/>
    <property type="molecule type" value="Genomic_DNA"/>
</dbReference>
<evidence type="ECO:0000256" key="4">
    <source>
        <dbReference type="PROSITE-ProRule" id="PRU00134"/>
    </source>
</evidence>
<evidence type="ECO:0000256" key="3">
    <source>
        <dbReference type="ARBA" id="ARBA00022833"/>
    </source>
</evidence>
<name>A0A9P5Q550_9AGAR</name>
<accession>A0A9P5Q550</accession>
<keyword evidence="3" id="KW-0862">Zinc</keyword>
<dbReference type="InterPro" id="IPR002893">
    <property type="entry name" value="Znf_MYND"/>
</dbReference>
<comment type="caution">
    <text evidence="6">The sequence shown here is derived from an EMBL/GenBank/DDBJ whole genome shotgun (WGS) entry which is preliminary data.</text>
</comment>
<dbReference type="PROSITE" id="PS50865">
    <property type="entry name" value="ZF_MYND_2"/>
    <property type="match status" value="1"/>
</dbReference>
<dbReference type="OrthoDB" id="9922773at2759"/>
<keyword evidence="1" id="KW-0479">Metal-binding</keyword>
<keyword evidence="2 4" id="KW-0863">Zinc-finger</keyword>